<organism evidence="3 4">
    <name type="scientific">Pseudomonas lundensis</name>
    <dbReference type="NCBI Taxonomy" id="86185"/>
    <lineage>
        <taxon>Bacteria</taxon>
        <taxon>Pseudomonadati</taxon>
        <taxon>Pseudomonadota</taxon>
        <taxon>Gammaproteobacteria</taxon>
        <taxon>Pseudomonadales</taxon>
        <taxon>Pseudomonadaceae</taxon>
        <taxon>Pseudomonas</taxon>
    </lineage>
</organism>
<dbReference type="AlphaFoldDB" id="A0AAX2H570"/>
<dbReference type="EMBL" id="OBKZ01000011">
    <property type="protein sequence ID" value="SOB51062.1"/>
    <property type="molecule type" value="Genomic_DNA"/>
</dbReference>
<feature type="transmembrane region" description="Helical" evidence="1">
    <location>
        <begin position="66"/>
        <end position="91"/>
    </location>
</feature>
<feature type="chain" id="PRO_5043387889" evidence="2">
    <location>
        <begin position="28"/>
        <end position="264"/>
    </location>
</feature>
<name>A0AAX2H570_9PSED</name>
<protein>
    <submittedName>
        <fullName evidence="3">Uncharacterized protein</fullName>
    </submittedName>
</protein>
<keyword evidence="2" id="KW-0732">Signal</keyword>
<dbReference type="Proteomes" id="UP000219564">
    <property type="component" value="Unassembled WGS sequence"/>
</dbReference>
<evidence type="ECO:0000313" key="3">
    <source>
        <dbReference type="EMBL" id="SOB51062.1"/>
    </source>
</evidence>
<comment type="caution">
    <text evidence="3">The sequence shown here is derived from an EMBL/GenBank/DDBJ whole genome shotgun (WGS) entry which is preliminary data.</text>
</comment>
<evidence type="ECO:0000256" key="2">
    <source>
        <dbReference type="SAM" id="SignalP"/>
    </source>
</evidence>
<accession>A0AAX2H570</accession>
<evidence type="ECO:0000313" key="4">
    <source>
        <dbReference type="Proteomes" id="UP000219564"/>
    </source>
</evidence>
<reference evidence="3 4" key="1">
    <citation type="submission" date="2017-08" db="EMBL/GenBank/DDBJ databases">
        <authorList>
            <person name="Chaillou S."/>
        </authorList>
    </citation>
    <scope>NUCLEOTIDE SEQUENCE [LARGE SCALE GENOMIC DNA]</scope>
    <source>
        <strain evidence="3 4">MFPA15A1205</strain>
    </source>
</reference>
<feature type="transmembrane region" description="Helical" evidence="1">
    <location>
        <begin position="230"/>
        <end position="253"/>
    </location>
</feature>
<keyword evidence="1" id="KW-0472">Membrane</keyword>
<feature type="transmembrane region" description="Helical" evidence="1">
    <location>
        <begin position="112"/>
        <end position="129"/>
    </location>
</feature>
<evidence type="ECO:0000256" key="1">
    <source>
        <dbReference type="SAM" id="Phobius"/>
    </source>
</evidence>
<feature type="transmembrane region" description="Helical" evidence="1">
    <location>
        <begin position="199"/>
        <end position="218"/>
    </location>
</feature>
<gene>
    <name evidence="3" type="ORF">PLUA15_190089</name>
</gene>
<sequence>MKTIKRWLMILLAIVAISLTTIPNSFAEPIRGQTASDRTSSFVGTDDNDDDYDAVMDNSNEDEYQYLISIIIWLTKTISVFGGLIFIVIAFKNMVFYTEVGAQGKHEVKNKMIFGLIIGVLMLNITSTVDSVVKTFNSESKGACYITNEDAFEDWKIGKNKDMCWSVASSQISGPTFDKVKSMIDSQHSGELEGNLKNVISGLQMVGFLFFVNALFALHKISTGSGQRSFIGVMGQLCASTLIVDLVHTIVIVQGTMTKLGLQV</sequence>
<feature type="signal peptide" evidence="2">
    <location>
        <begin position="1"/>
        <end position="27"/>
    </location>
</feature>
<proteinExistence type="predicted"/>
<keyword evidence="1" id="KW-1133">Transmembrane helix</keyword>
<keyword evidence="1" id="KW-0812">Transmembrane</keyword>